<dbReference type="EMBL" id="UINC01199448">
    <property type="protein sequence ID" value="SVE17877.1"/>
    <property type="molecule type" value="Genomic_DNA"/>
</dbReference>
<name>A0A383BCM4_9ZZZZ</name>
<evidence type="ECO:0000256" key="1">
    <source>
        <dbReference type="SAM" id="Coils"/>
    </source>
</evidence>
<proteinExistence type="predicted"/>
<evidence type="ECO:0000313" key="2">
    <source>
        <dbReference type="EMBL" id="SVE17877.1"/>
    </source>
</evidence>
<keyword evidence="1" id="KW-0175">Coiled coil</keyword>
<dbReference type="AlphaFoldDB" id="A0A383BCM4"/>
<gene>
    <name evidence="2" type="ORF">METZ01_LOCUS470731</name>
</gene>
<accession>A0A383BCM4</accession>
<feature type="coiled-coil region" evidence="1">
    <location>
        <begin position="3"/>
        <end position="30"/>
    </location>
</feature>
<reference evidence="2" key="1">
    <citation type="submission" date="2018-05" db="EMBL/GenBank/DDBJ databases">
        <authorList>
            <person name="Lanie J.A."/>
            <person name="Ng W.-L."/>
            <person name="Kazmierczak K.M."/>
            <person name="Andrzejewski T.M."/>
            <person name="Davidsen T.M."/>
            <person name="Wayne K.J."/>
            <person name="Tettelin H."/>
            <person name="Glass J.I."/>
            <person name="Rusch D."/>
            <person name="Podicherti R."/>
            <person name="Tsui H.-C.T."/>
            <person name="Winkler M.E."/>
        </authorList>
    </citation>
    <scope>NUCLEOTIDE SEQUENCE</scope>
</reference>
<sequence length="128" mass="15286">MDEYYLKQQIQKQKRQLEDLQKELEKDQKGKLTDREKFILHFCCMLTTAKITNTTGGLPPVDFVLTLIDDVRRNRFRSLSTEDMSDLLEEINEEMLAGKIMFQHMIDEKTWSMTGEHPNKNTNWRDMR</sequence>
<organism evidence="2">
    <name type="scientific">marine metagenome</name>
    <dbReference type="NCBI Taxonomy" id="408172"/>
    <lineage>
        <taxon>unclassified sequences</taxon>
        <taxon>metagenomes</taxon>
        <taxon>ecological metagenomes</taxon>
    </lineage>
</organism>
<protein>
    <submittedName>
        <fullName evidence="2">Uncharacterized protein</fullName>
    </submittedName>
</protein>